<name>A0A6J4LCR4_9ACTN</name>
<reference evidence="1" key="1">
    <citation type="submission" date="2020-02" db="EMBL/GenBank/DDBJ databases">
        <authorList>
            <person name="Meier V. D."/>
        </authorList>
    </citation>
    <scope>NUCLEOTIDE SEQUENCE</scope>
    <source>
        <strain evidence="1">AVDCRST_MAG16</strain>
    </source>
</reference>
<proteinExistence type="predicted"/>
<accession>A0A6J4LCR4</accession>
<sequence length="123" mass="13201">MTDDGGTPDWDVLVCRGCCCGSARKHRRTDHEGQLDDLREASAAGGGTRVLVADCLDRCDDSNVVLLRPSRRAKRAGAKPLWLGGVLSAAQTDLLCGWLRRGGPAAEPAPRSLLGLRLRPGRR</sequence>
<organism evidence="1">
    <name type="scientific">uncultured Frankineae bacterium</name>
    <dbReference type="NCBI Taxonomy" id="437475"/>
    <lineage>
        <taxon>Bacteria</taxon>
        <taxon>Bacillati</taxon>
        <taxon>Actinomycetota</taxon>
        <taxon>Actinomycetes</taxon>
        <taxon>Frankiales</taxon>
        <taxon>environmental samples</taxon>
    </lineage>
</organism>
<gene>
    <name evidence="1" type="ORF">AVDCRST_MAG16-1179</name>
</gene>
<evidence type="ECO:0008006" key="2">
    <source>
        <dbReference type="Google" id="ProtNLM"/>
    </source>
</evidence>
<evidence type="ECO:0000313" key="1">
    <source>
        <dbReference type="EMBL" id="CAA9328711.1"/>
    </source>
</evidence>
<dbReference type="EMBL" id="CADCUE010000100">
    <property type="protein sequence ID" value="CAA9328711.1"/>
    <property type="molecule type" value="Genomic_DNA"/>
</dbReference>
<protein>
    <recommendedName>
        <fullName evidence="2">(2Fe-2S) ferredoxin domain-containing protein</fullName>
    </recommendedName>
</protein>
<dbReference type="AlphaFoldDB" id="A0A6J4LCR4"/>